<evidence type="ECO:0000256" key="1">
    <source>
        <dbReference type="SAM" id="MobiDB-lite"/>
    </source>
</evidence>
<protein>
    <submittedName>
        <fullName evidence="2">Uncharacterized protein</fullName>
    </submittedName>
</protein>
<dbReference type="EMBL" id="LR798293">
    <property type="protein sequence ID" value="CAB5220789.1"/>
    <property type="molecule type" value="Genomic_DNA"/>
</dbReference>
<feature type="region of interest" description="Disordered" evidence="1">
    <location>
        <begin position="57"/>
        <end position="97"/>
    </location>
</feature>
<proteinExistence type="predicted"/>
<reference evidence="2" key="1">
    <citation type="submission" date="2020-05" db="EMBL/GenBank/DDBJ databases">
        <authorList>
            <person name="Chiriac C."/>
            <person name="Salcher M."/>
            <person name="Ghai R."/>
            <person name="Kavagutti S V."/>
        </authorList>
    </citation>
    <scope>NUCLEOTIDE SEQUENCE</scope>
</reference>
<gene>
    <name evidence="2" type="ORF">UFOVP240_36</name>
</gene>
<sequence length="97" mass="10740">MAYKEKQCPKCGTKHTKRGEFCSRSCGNSRVPTNEHRKKLSDAKSAWLTSGADEADVEKHNFISKGNSAPPDPIPPPARSPLKSNQFVQDGDLWNEV</sequence>
<feature type="compositionally biased region" description="Pro residues" evidence="1">
    <location>
        <begin position="70"/>
        <end position="79"/>
    </location>
</feature>
<feature type="region of interest" description="Disordered" evidence="1">
    <location>
        <begin position="1"/>
        <end position="42"/>
    </location>
</feature>
<accession>A0A6J7WRZ6</accession>
<evidence type="ECO:0000313" key="2">
    <source>
        <dbReference type="EMBL" id="CAB5220789.1"/>
    </source>
</evidence>
<organism evidence="2">
    <name type="scientific">uncultured Caudovirales phage</name>
    <dbReference type="NCBI Taxonomy" id="2100421"/>
    <lineage>
        <taxon>Viruses</taxon>
        <taxon>Duplodnaviria</taxon>
        <taxon>Heunggongvirae</taxon>
        <taxon>Uroviricota</taxon>
        <taxon>Caudoviricetes</taxon>
        <taxon>Peduoviridae</taxon>
        <taxon>Maltschvirus</taxon>
        <taxon>Maltschvirus maltsch</taxon>
    </lineage>
</organism>
<name>A0A6J7WRZ6_9CAUD</name>